<evidence type="ECO:0000256" key="1">
    <source>
        <dbReference type="SAM" id="MobiDB-lite"/>
    </source>
</evidence>
<sequence length="1408" mass="159668">MAAVLPREVQTERPESIIECIAIFYQKGKTKLDYVRKERYRARIPTGIKSLTKLKSIVSSQGGIQVICQDIGFELPAILNGNDKLQITVYPVITSFSKNVPIINIEVVGSSSSRPETSKIVPEVAIIDDEDAFKKELLEKFQGSTLQDSSKQRIIKSRQKPIVWPWNIHCGICKKKCMVRVDAKTNGRIQYFKKRHFDHCEKKATERQKAKSQLTIKEAFARKPRPSSNDSLGEEMSPTAAKRPMLEYDSDIELSEGEEEKFEDDDIQMASSDDFESNSDVEVEAEQHTDIDSDVEILGNSSEFDGEWRFIGLAVEDADPVCKCLNRLIKAGKIPRDRIFYKYLSNVVEIFYNPLHPWDSDVLEFFSSLSYLGGQRTYNMVRGPMQAGQGRLCANKSGEVNMNLGGPSTETLRKKQAAYSTQSGVHRHLSDLNYTLCNKAGFEQKPDTLIATSSLEVYPVVLANDGTALHPAIQFDERMKQNIGLEFSVDLDYVNDNPFLSKETLQKFLVREVLVTSVTTIDNKCSLPVAVDYVGKAGKTGKNMQELFTNQVKLLQICQNCLKRCRTSDLVIDKNQHELCASECQRCYDSRAVCESCIPLGHKSYIPSVRACEYCLSNGVKCIRRVVMVLTVDCEEGNKQCLLQLKDALEKGTIDHNLHLLSIFPDCPHVLKTCKASFANWYLQFNNERGCLSIFYTLCNKSESVVRKKMKGYLPKNDYVRNRDRQDPTAVLKLCNTELCDYVAGLGFVTHTIVPEMVRFTSTNRINTHKNITSVAVGPHGWILFLCYDDQKKVYKLYKSKLHNPIQDIELICATLKGDKIYHIANLVYNCGNENPISFYNIKPRSSPNISIEKLRLKTDIDPLLAELNLVAGRTVKESKARLLAHQKTQRRLYEEKKWNSTEINFVENNSLQFDDISIVDQHLIYGACSSKRSLEQIHLKRDTVGIQGTAVTVVSYHESWEKVHCLLLHKSSLLVFYGKGIFMFNLDTQVSLTVVPESSGYIPRYGYVYKDGFLFTSNDDHRLYFWQNSQITTFAGDSEGGSRDGTVQFARFYKISSICVEFDHVVYLSDYATGSIRMLTTLKNTASFLKAVGKLSTAFSVHEKHQSYDTKTMDEAIALVTQCNDTLQENEEVIRQQHENLPKALNGPEGSISAKTMKSIFLLQWGLAKLKSNLDDFDYNSTNLLSCMTLDIEHLHSTVNFKHGVQTMLQYARSFSSSIKESVKALTNWSAFYYTSNQARWYPPPESGLKLNELRFPRPADPRQLEDDKKVLMREWASLNGAVVRQRSVRQETTMAKAGTLPEGSYEVELVPNTANDSGSEENNDEQELLVPNTANDSDPKENNDEILHYDDDDDESDIEDMATELSRTSLQNFQDFQTTEVGRETSFLLGGRSRYGRTVRFNSRFA</sequence>
<dbReference type="Gene3D" id="2.120.10.30">
    <property type="entry name" value="TolB, C-terminal domain"/>
    <property type="match status" value="1"/>
</dbReference>
<reference evidence="2" key="1">
    <citation type="submission" date="2020-04" db="EMBL/GenBank/DDBJ databases">
        <authorList>
            <person name="Alioto T."/>
            <person name="Alioto T."/>
            <person name="Gomez Garrido J."/>
        </authorList>
    </citation>
    <scope>NUCLEOTIDE SEQUENCE</scope>
    <source>
        <strain evidence="2">A484AB</strain>
    </source>
</reference>
<accession>A0A6S7IP73</accession>
<dbReference type="InterPro" id="IPR011042">
    <property type="entry name" value="6-blade_b-propeller_TolB-like"/>
</dbReference>
<evidence type="ECO:0000313" key="3">
    <source>
        <dbReference type="Proteomes" id="UP001152795"/>
    </source>
</evidence>
<dbReference type="InterPro" id="IPR011041">
    <property type="entry name" value="Quinoprot_gluc/sorb_DH_b-prop"/>
</dbReference>
<keyword evidence="3" id="KW-1185">Reference proteome</keyword>
<comment type="caution">
    <text evidence="2">The sequence shown here is derived from an EMBL/GenBank/DDBJ whole genome shotgun (WGS) entry which is preliminary data.</text>
</comment>
<feature type="region of interest" description="Disordered" evidence="1">
    <location>
        <begin position="1314"/>
        <end position="1356"/>
    </location>
</feature>
<proteinExistence type="predicted"/>
<feature type="region of interest" description="Disordered" evidence="1">
    <location>
        <begin position="203"/>
        <end position="246"/>
    </location>
</feature>
<protein>
    <submittedName>
        <fullName evidence="2">ABC transporter G family member 9</fullName>
    </submittedName>
</protein>
<evidence type="ECO:0000313" key="2">
    <source>
        <dbReference type="EMBL" id="CAB4007482.1"/>
    </source>
</evidence>
<gene>
    <name evidence="2" type="ORF">PACLA_8A036911</name>
</gene>
<dbReference type="Proteomes" id="UP001152795">
    <property type="component" value="Unassembled WGS sequence"/>
</dbReference>
<feature type="compositionally biased region" description="Basic and acidic residues" evidence="1">
    <location>
        <begin position="1339"/>
        <end position="1351"/>
    </location>
</feature>
<organism evidence="2 3">
    <name type="scientific">Paramuricea clavata</name>
    <name type="common">Red gorgonian</name>
    <name type="synonym">Violescent sea-whip</name>
    <dbReference type="NCBI Taxonomy" id="317549"/>
    <lineage>
        <taxon>Eukaryota</taxon>
        <taxon>Metazoa</taxon>
        <taxon>Cnidaria</taxon>
        <taxon>Anthozoa</taxon>
        <taxon>Octocorallia</taxon>
        <taxon>Malacalcyonacea</taxon>
        <taxon>Plexauridae</taxon>
        <taxon>Paramuricea</taxon>
    </lineage>
</organism>
<dbReference type="SUPFAM" id="SSF50952">
    <property type="entry name" value="Soluble quinoprotein glucose dehydrogenase"/>
    <property type="match status" value="1"/>
</dbReference>
<dbReference type="OrthoDB" id="6032424at2759"/>
<feature type="compositionally biased region" description="Acidic residues" evidence="1">
    <location>
        <begin position="1320"/>
        <end position="1329"/>
    </location>
</feature>
<name>A0A6S7IP73_PARCT</name>
<dbReference type="EMBL" id="CACRXK020005810">
    <property type="protein sequence ID" value="CAB4007482.1"/>
    <property type="molecule type" value="Genomic_DNA"/>
</dbReference>